<feature type="signal peptide" evidence="1">
    <location>
        <begin position="1"/>
        <end position="20"/>
    </location>
</feature>
<reference evidence="2" key="1">
    <citation type="journal article" date="2023" name="Science">
        <title>Elucidation of the pathway for biosynthesis of saponin adjuvants from the soapbark tree.</title>
        <authorList>
            <person name="Reed J."/>
            <person name="Orme A."/>
            <person name="El-Demerdash A."/>
            <person name="Owen C."/>
            <person name="Martin L.B.B."/>
            <person name="Misra R.C."/>
            <person name="Kikuchi S."/>
            <person name="Rejzek M."/>
            <person name="Martin A.C."/>
            <person name="Harkess A."/>
            <person name="Leebens-Mack J."/>
            <person name="Louveau T."/>
            <person name="Stephenson M.J."/>
            <person name="Osbourn A."/>
        </authorList>
    </citation>
    <scope>NUCLEOTIDE SEQUENCE</scope>
    <source>
        <strain evidence="2">S10</strain>
    </source>
</reference>
<comment type="caution">
    <text evidence="2">The sequence shown here is derived from an EMBL/GenBank/DDBJ whole genome shotgun (WGS) entry which is preliminary data.</text>
</comment>
<accession>A0AAD7KUC0</accession>
<evidence type="ECO:0000256" key="1">
    <source>
        <dbReference type="SAM" id="SignalP"/>
    </source>
</evidence>
<keyword evidence="3" id="KW-1185">Reference proteome</keyword>
<dbReference type="Gene3D" id="2.70.98.10">
    <property type="match status" value="1"/>
</dbReference>
<dbReference type="GO" id="GO:0033499">
    <property type="term" value="P:galactose catabolic process via UDP-galactose, Leloir pathway"/>
    <property type="evidence" value="ECO:0007669"/>
    <property type="project" value="TreeGrafter"/>
</dbReference>
<dbReference type="GO" id="GO:0030246">
    <property type="term" value="F:carbohydrate binding"/>
    <property type="evidence" value="ECO:0007669"/>
    <property type="project" value="InterPro"/>
</dbReference>
<evidence type="ECO:0000313" key="3">
    <source>
        <dbReference type="Proteomes" id="UP001163823"/>
    </source>
</evidence>
<dbReference type="PANTHER" id="PTHR10091">
    <property type="entry name" value="ALDOSE-1-EPIMERASE"/>
    <property type="match status" value="1"/>
</dbReference>
<dbReference type="AlphaFoldDB" id="A0AAD7KUC0"/>
<evidence type="ECO:0000313" key="2">
    <source>
        <dbReference type="EMBL" id="KAJ7945982.1"/>
    </source>
</evidence>
<dbReference type="InterPro" id="IPR011013">
    <property type="entry name" value="Gal_mutarotase_sf_dom"/>
</dbReference>
<dbReference type="InterPro" id="IPR008183">
    <property type="entry name" value="Aldose_1/G6P_1-epimerase"/>
</dbReference>
<dbReference type="SUPFAM" id="SSF74650">
    <property type="entry name" value="Galactose mutarotase-like"/>
    <property type="match status" value="1"/>
</dbReference>
<feature type="chain" id="PRO_5042164885" evidence="1">
    <location>
        <begin position="21"/>
        <end position="122"/>
    </location>
</feature>
<dbReference type="KEGG" id="qsa:O6P43_030967"/>
<proteinExistence type="predicted"/>
<dbReference type="GO" id="GO:0006006">
    <property type="term" value="P:glucose metabolic process"/>
    <property type="evidence" value="ECO:0007669"/>
    <property type="project" value="TreeGrafter"/>
</dbReference>
<keyword evidence="1" id="KW-0732">Signal</keyword>
<dbReference type="EMBL" id="JARAOO010000013">
    <property type="protein sequence ID" value="KAJ7945982.1"/>
    <property type="molecule type" value="Genomic_DNA"/>
</dbReference>
<sequence>MRIEKAFLGFFLSLWHTGEFEPVKDTPYDFLQPHEIGSLIHKLQNGYDINFVLDTTTDKHFKKVTMLKNEIRKGGAVHKKHAGLCLETQGFPDSVNHPNFPSQVVNPGETSEHVMVYRFTAS</sequence>
<gene>
    <name evidence="2" type="ORF">O6P43_030967</name>
</gene>
<dbReference type="Pfam" id="PF01263">
    <property type="entry name" value="Aldose_epim"/>
    <property type="match status" value="1"/>
</dbReference>
<dbReference type="GO" id="GO:0004034">
    <property type="term" value="F:aldose 1-epimerase activity"/>
    <property type="evidence" value="ECO:0007669"/>
    <property type="project" value="TreeGrafter"/>
</dbReference>
<organism evidence="2 3">
    <name type="scientific">Quillaja saponaria</name>
    <name type="common">Soap bark tree</name>
    <dbReference type="NCBI Taxonomy" id="32244"/>
    <lineage>
        <taxon>Eukaryota</taxon>
        <taxon>Viridiplantae</taxon>
        <taxon>Streptophyta</taxon>
        <taxon>Embryophyta</taxon>
        <taxon>Tracheophyta</taxon>
        <taxon>Spermatophyta</taxon>
        <taxon>Magnoliopsida</taxon>
        <taxon>eudicotyledons</taxon>
        <taxon>Gunneridae</taxon>
        <taxon>Pentapetalae</taxon>
        <taxon>rosids</taxon>
        <taxon>fabids</taxon>
        <taxon>Fabales</taxon>
        <taxon>Quillajaceae</taxon>
        <taxon>Quillaja</taxon>
    </lineage>
</organism>
<dbReference type="InterPro" id="IPR014718">
    <property type="entry name" value="GH-type_carb-bd"/>
</dbReference>
<protein>
    <submittedName>
        <fullName evidence="2">Aldose 1-epimerase</fullName>
    </submittedName>
</protein>
<name>A0AAD7KUC0_QUISA</name>
<dbReference type="PANTHER" id="PTHR10091:SF3">
    <property type="entry name" value="ALDOSE 1-EPIMERASE"/>
    <property type="match status" value="1"/>
</dbReference>
<dbReference type="Proteomes" id="UP001163823">
    <property type="component" value="Chromosome 13"/>
</dbReference>